<dbReference type="EMBL" id="JAASRN010000002">
    <property type="protein sequence ID" value="NIK74187.1"/>
    <property type="molecule type" value="Genomic_DNA"/>
</dbReference>
<evidence type="ECO:0000313" key="3">
    <source>
        <dbReference type="EMBL" id="NIK74187.1"/>
    </source>
</evidence>
<reference evidence="3 4" key="1">
    <citation type="submission" date="2020-03" db="EMBL/GenBank/DDBJ databases">
        <title>Genomic Encyclopedia of Type Strains, Phase IV (KMG-IV): sequencing the most valuable type-strain genomes for metagenomic binning, comparative biology and taxonomic classification.</title>
        <authorList>
            <person name="Goeker M."/>
        </authorList>
    </citation>
    <scope>NUCLEOTIDE SEQUENCE [LARGE SCALE GENOMIC DNA]</scope>
    <source>
        <strain evidence="3 4">DSM 5718</strain>
    </source>
</reference>
<evidence type="ECO:0000313" key="4">
    <source>
        <dbReference type="Proteomes" id="UP000537126"/>
    </source>
</evidence>
<feature type="coiled-coil region" evidence="1">
    <location>
        <begin position="25"/>
        <end position="64"/>
    </location>
</feature>
<protein>
    <submittedName>
        <fullName evidence="3">Uncharacterized protein</fullName>
    </submittedName>
</protein>
<dbReference type="AlphaFoldDB" id="A0A846MSF3"/>
<keyword evidence="2" id="KW-0812">Transmembrane</keyword>
<dbReference type="RefSeq" id="WP_208409654.1">
    <property type="nucleotide sequence ID" value="NZ_JAASRN010000002.1"/>
</dbReference>
<dbReference type="Proteomes" id="UP000537126">
    <property type="component" value="Unassembled WGS sequence"/>
</dbReference>
<organism evidence="3 4">
    <name type="scientific">Thermonema lapsum</name>
    <dbReference type="NCBI Taxonomy" id="28195"/>
    <lineage>
        <taxon>Bacteria</taxon>
        <taxon>Pseudomonadati</taxon>
        <taxon>Bacteroidota</taxon>
        <taxon>Cytophagia</taxon>
        <taxon>Cytophagales</taxon>
        <taxon>Thermonemataceae</taxon>
        <taxon>Thermonema</taxon>
    </lineage>
</organism>
<keyword evidence="4" id="KW-1185">Reference proteome</keyword>
<keyword evidence="2" id="KW-1133">Transmembrane helix</keyword>
<evidence type="ECO:0000256" key="2">
    <source>
        <dbReference type="SAM" id="Phobius"/>
    </source>
</evidence>
<proteinExistence type="predicted"/>
<keyword evidence="2" id="KW-0472">Membrane</keyword>
<comment type="caution">
    <text evidence="3">The sequence shown here is derived from an EMBL/GenBank/DDBJ whole genome shotgun (WGS) entry which is preliminary data.</text>
</comment>
<evidence type="ECO:0000256" key="1">
    <source>
        <dbReference type="SAM" id="Coils"/>
    </source>
</evidence>
<feature type="transmembrane region" description="Helical" evidence="2">
    <location>
        <begin position="6"/>
        <end position="25"/>
    </location>
</feature>
<accession>A0A846MSF3</accession>
<keyword evidence="1" id="KW-0175">Coiled coil</keyword>
<name>A0A846MSF3_9BACT</name>
<sequence length="123" mass="14086">MGFAPIIIWSISVLFFIAMIGYYSLKKAQMEYQQADSRWKQQQAQTANRALAEVLEKARSIEQMQQAVKNFFDEQGGEAALDEEAKALILARKQQLLAERRYHYYLTHHPSKAIAKILGVKPA</sequence>
<gene>
    <name evidence="3" type="ORF">FHS56_001700</name>
</gene>